<dbReference type="OrthoDB" id="62952at2759"/>
<dbReference type="EMBL" id="MCFA01000025">
    <property type="protein sequence ID" value="ORY15427.1"/>
    <property type="molecule type" value="Genomic_DNA"/>
</dbReference>
<comment type="caution">
    <text evidence="1">The sequence shown here is derived from an EMBL/GenBank/DDBJ whole genome shotgun (WGS) entry which is preliminary data.</text>
</comment>
<dbReference type="PANTHER" id="PTHR42085:SF4">
    <property type="entry name" value="F-BOX DOMAIN-CONTAINING PROTEIN"/>
    <property type="match status" value="1"/>
</dbReference>
<name>A0A1Y1ZZE8_9PLEO</name>
<accession>A0A1Y1ZZE8</accession>
<evidence type="ECO:0000313" key="2">
    <source>
        <dbReference type="Proteomes" id="UP000193144"/>
    </source>
</evidence>
<evidence type="ECO:0008006" key="3">
    <source>
        <dbReference type="Google" id="ProtNLM"/>
    </source>
</evidence>
<evidence type="ECO:0000313" key="1">
    <source>
        <dbReference type="EMBL" id="ORY15427.1"/>
    </source>
</evidence>
<proteinExistence type="predicted"/>
<organism evidence="1 2">
    <name type="scientific">Clohesyomyces aquaticus</name>
    <dbReference type="NCBI Taxonomy" id="1231657"/>
    <lineage>
        <taxon>Eukaryota</taxon>
        <taxon>Fungi</taxon>
        <taxon>Dikarya</taxon>
        <taxon>Ascomycota</taxon>
        <taxon>Pezizomycotina</taxon>
        <taxon>Dothideomycetes</taxon>
        <taxon>Pleosporomycetidae</taxon>
        <taxon>Pleosporales</taxon>
        <taxon>Lindgomycetaceae</taxon>
        <taxon>Clohesyomyces</taxon>
    </lineage>
</organism>
<gene>
    <name evidence="1" type="ORF">BCR34DRAFT_558789</name>
</gene>
<keyword evidence="2" id="KW-1185">Reference proteome</keyword>
<dbReference type="InterPro" id="IPR038883">
    <property type="entry name" value="AN11006-like"/>
</dbReference>
<reference evidence="1 2" key="1">
    <citation type="submission" date="2016-07" db="EMBL/GenBank/DDBJ databases">
        <title>Pervasive Adenine N6-methylation of Active Genes in Fungi.</title>
        <authorList>
            <consortium name="DOE Joint Genome Institute"/>
            <person name="Mondo S.J."/>
            <person name="Dannebaum R.O."/>
            <person name="Kuo R.C."/>
            <person name="Labutti K."/>
            <person name="Haridas S."/>
            <person name="Kuo A."/>
            <person name="Salamov A."/>
            <person name="Ahrendt S.R."/>
            <person name="Lipzen A."/>
            <person name="Sullivan W."/>
            <person name="Andreopoulos W.B."/>
            <person name="Clum A."/>
            <person name="Lindquist E."/>
            <person name="Daum C."/>
            <person name="Ramamoorthy G.K."/>
            <person name="Gryganskyi A."/>
            <person name="Culley D."/>
            <person name="Magnuson J.K."/>
            <person name="James T.Y."/>
            <person name="O'Malley M.A."/>
            <person name="Stajich J.E."/>
            <person name="Spatafora J.W."/>
            <person name="Visel A."/>
            <person name="Grigoriev I.V."/>
        </authorList>
    </citation>
    <scope>NUCLEOTIDE SEQUENCE [LARGE SCALE GENOMIC DNA]</scope>
    <source>
        <strain evidence="1 2">CBS 115471</strain>
    </source>
</reference>
<protein>
    <recommendedName>
        <fullName evidence="3">F-box domain-containing protein</fullName>
    </recommendedName>
</protein>
<sequence>MDATSTLNVVFKVRRWLSKSRPSRPDANSPNLTQPTGTFPFLRLPSEIRNMIYRELLLCTYPLIMFFRGAFWFENSTRPYPAILQSNRQIHDEAAAVLYGENTWFSVAPLLVFPSWGDATRGRRGTYDLPASTSEMYMSRIRRFVLFPDGPPNWMRDGVVARGNVGTMLRRMGFDHENLTHFVVGCLTPKMCDEVASANEDWLEEVDDEDMKRRYAWYKYGDPKPSHWLVLKE</sequence>
<dbReference type="AlphaFoldDB" id="A0A1Y1ZZE8"/>
<dbReference type="Proteomes" id="UP000193144">
    <property type="component" value="Unassembled WGS sequence"/>
</dbReference>
<dbReference type="PANTHER" id="PTHR42085">
    <property type="entry name" value="F-BOX DOMAIN-CONTAINING PROTEIN"/>
    <property type="match status" value="1"/>
</dbReference>